<dbReference type="Pfam" id="PF15341">
    <property type="entry name" value="SLX9"/>
    <property type="match status" value="1"/>
</dbReference>
<evidence type="ECO:0000313" key="6">
    <source>
        <dbReference type="Proteomes" id="UP001374579"/>
    </source>
</evidence>
<keyword evidence="3" id="KW-0539">Nucleus</keyword>
<evidence type="ECO:0000256" key="4">
    <source>
        <dbReference type="SAM" id="MobiDB-lite"/>
    </source>
</evidence>
<proteinExistence type="inferred from homology"/>
<dbReference type="GO" id="GO:0005730">
    <property type="term" value="C:nucleolus"/>
    <property type="evidence" value="ECO:0007669"/>
    <property type="project" value="UniProtKB-SubCell"/>
</dbReference>
<dbReference type="GO" id="GO:0030686">
    <property type="term" value="C:90S preribosome"/>
    <property type="evidence" value="ECO:0007669"/>
    <property type="project" value="InterPro"/>
</dbReference>
<organism evidence="5 6">
    <name type="scientific">Littorina saxatilis</name>
    <dbReference type="NCBI Taxonomy" id="31220"/>
    <lineage>
        <taxon>Eukaryota</taxon>
        <taxon>Metazoa</taxon>
        <taxon>Spiralia</taxon>
        <taxon>Lophotrochozoa</taxon>
        <taxon>Mollusca</taxon>
        <taxon>Gastropoda</taxon>
        <taxon>Caenogastropoda</taxon>
        <taxon>Littorinimorpha</taxon>
        <taxon>Littorinoidea</taxon>
        <taxon>Littorinidae</taxon>
        <taxon>Littorina</taxon>
    </lineage>
</organism>
<evidence type="ECO:0000256" key="2">
    <source>
        <dbReference type="ARBA" id="ARBA00011022"/>
    </source>
</evidence>
<comment type="similarity">
    <text evidence="2">Belongs to the SLX9 family.</text>
</comment>
<dbReference type="EMBL" id="JBAMIC010000002">
    <property type="protein sequence ID" value="KAK7113534.1"/>
    <property type="molecule type" value="Genomic_DNA"/>
</dbReference>
<dbReference type="GO" id="GO:0030688">
    <property type="term" value="C:preribosome, small subunit precursor"/>
    <property type="evidence" value="ECO:0007669"/>
    <property type="project" value="InterPro"/>
</dbReference>
<reference evidence="5 6" key="1">
    <citation type="submission" date="2024-02" db="EMBL/GenBank/DDBJ databases">
        <title>Chromosome-scale genome assembly of the rough periwinkle Littorina saxatilis.</title>
        <authorList>
            <person name="De Jode A."/>
            <person name="Faria R."/>
            <person name="Formenti G."/>
            <person name="Sims Y."/>
            <person name="Smith T.P."/>
            <person name="Tracey A."/>
            <person name="Wood J.M.D."/>
            <person name="Zagrodzka Z.B."/>
            <person name="Johannesson K."/>
            <person name="Butlin R.K."/>
            <person name="Leder E.H."/>
        </authorList>
    </citation>
    <scope>NUCLEOTIDE SEQUENCE [LARGE SCALE GENOMIC DNA]</scope>
    <source>
        <strain evidence="5">Snail1</strain>
        <tissue evidence="5">Muscle</tissue>
    </source>
</reference>
<gene>
    <name evidence="5" type="ORF">V1264_012805</name>
</gene>
<protein>
    <recommendedName>
        <fullName evidence="7">Ribosome biogenesis protein SLX9</fullName>
    </recommendedName>
</protein>
<comment type="subcellular location">
    <subcellularLocation>
        <location evidence="1">Nucleus</location>
        <location evidence="1">Nucleolus</location>
    </subcellularLocation>
</comment>
<evidence type="ECO:0000256" key="1">
    <source>
        <dbReference type="ARBA" id="ARBA00004604"/>
    </source>
</evidence>
<evidence type="ECO:0000313" key="5">
    <source>
        <dbReference type="EMBL" id="KAK7113534.1"/>
    </source>
</evidence>
<feature type="region of interest" description="Disordered" evidence="4">
    <location>
        <begin position="151"/>
        <end position="173"/>
    </location>
</feature>
<dbReference type="PANTHER" id="PTHR31109:SF2">
    <property type="entry name" value="RIBOSOME BIOGENESIS PROTEIN SLX9 HOMOLOG"/>
    <property type="match status" value="1"/>
</dbReference>
<sequence length="216" mass="24298">MGKAKRTRQKLHSPAVKTKGKTGENAEEMDVATDNADKVSVKRARSVAGSKATTNPFLGMKITTDLLKQNLPDFDTRSVVTSKTFKGMNLKKKDKLRLRHELWMEKVDALQTAKKNRKAKKKREQTAVVGDLSGMADALPTLELLMKQSSDAALEREKKERKPKGLAKEKQRKEQMISDIAVFQQVLNIPEFKANPAATMLEHLRNKIKQGQQMDT</sequence>
<dbReference type="GO" id="GO:0000462">
    <property type="term" value="P:maturation of SSU-rRNA from tricistronic rRNA transcript (SSU-rRNA, 5.8S rRNA, LSU-rRNA)"/>
    <property type="evidence" value="ECO:0007669"/>
    <property type="project" value="InterPro"/>
</dbReference>
<feature type="compositionally biased region" description="Basic residues" evidence="4">
    <location>
        <begin position="1"/>
        <end position="11"/>
    </location>
</feature>
<name>A0AAN9BXV8_9CAEN</name>
<dbReference type="AlphaFoldDB" id="A0AAN9BXV8"/>
<dbReference type="PANTHER" id="PTHR31109">
    <property type="entry name" value="PROTEIN FAM207A"/>
    <property type="match status" value="1"/>
</dbReference>
<comment type="caution">
    <text evidence="5">The sequence shown here is derived from an EMBL/GenBank/DDBJ whole genome shotgun (WGS) entry which is preliminary data.</text>
</comment>
<dbReference type="InterPro" id="IPR028160">
    <property type="entry name" value="Slx9-like"/>
</dbReference>
<dbReference type="Proteomes" id="UP001374579">
    <property type="component" value="Unassembled WGS sequence"/>
</dbReference>
<accession>A0AAN9BXV8</accession>
<feature type="region of interest" description="Disordered" evidence="4">
    <location>
        <begin position="1"/>
        <end position="30"/>
    </location>
</feature>
<evidence type="ECO:0000256" key="3">
    <source>
        <dbReference type="ARBA" id="ARBA00023242"/>
    </source>
</evidence>
<evidence type="ECO:0008006" key="7">
    <source>
        <dbReference type="Google" id="ProtNLM"/>
    </source>
</evidence>
<keyword evidence="6" id="KW-1185">Reference proteome</keyword>